<name>A0AA36CTA1_9BILA</name>
<comment type="caution">
    <text evidence="3">The sequence shown here is derived from an EMBL/GenBank/DDBJ whole genome shotgun (WGS) entry which is preliminary data.</text>
</comment>
<dbReference type="Proteomes" id="UP001177023">
    <property type="component" value="Unassembled WGS sequence"/>
</dbReference>
<evidence type="ECO:0000313" key="4">
    <source>
        <dbReference type="Proteomes" id="UP001177023"/>
    </source>
</evidence>
<accession>A0AA36CTA1</accession>
<sequence length="268" mass="31126">MTRCQHTDWELCESLRLQELKEARDRAAQMETTMRWWSECTASWREKWATVRDERNRAREEGQALREALENANASTEQVLTEQRRSEAVIQRLKTALHRRDTSNIAANLPEIVVEPLESMDAQVEAVPSRQQKFVQTEETYVADPLTTQHQRNIVHFLGREKCLSLESRVASLESELSDARLKCSEAEEGKSLVIEQIEELKRCNEENIQNANCRQEQEIERVSHEVGELRDENESLKEENVNLHKEIESLRRMLQISIMGSDSAPEI</sequence>
<feature type="non-terminal residue" evidence="3">
    <location>
        <position position="268"/>
    </location>
</feature>
<evidence type="ECO:0000256" key="2">
    <source>
        <dbReference type="SAM" id="Coils"/>
    </source>
</evidence>
<dbReference type="PANTHER" id="PTHR46292">
    <property type="entry name" value="COILED-COIL DOMAIN-CONTAINING PROTEIN 102A"/>
    <property type="match status" value="1"/>
</dbReference>
<proteinExistence type="predicted"/>
<reference evidence="3" key="1">
    <citation type="submission" date="2023-06" db="EMBL/GenBank/DDBJ databases">
        <authorList>
            <person name="Delattre M."/>
        </authorList>
    </citation>
    <scope>NUCLEOTIDE SEQUENCE</scope>
    <source>
        <strain evidence="3">AF72</strain>
    </source>
</reference>
<keyword evidence="1 2" id="KW-0175">Coiled coil</keyword>
<keyword evidence="4" id="KW-1185">Reference proteome</keyword>
<feature type="coiled-coil region" evidence="2">
    <location>
        <begin position="163"/>
        <end position="254"/>
    </location>
</feature>
<organism evidence="3 4">
    <name type="scientific">Mesorhabditis spiculigera</name>
    <dbReference type="NCBI Taxonomy" id="96644"/>
    <lineage>
        <taxon>Eukaryota</taxon>
        <taxon>Metazoa</taxon>
        <taxon>Ecdysozoa</taxon>
        <taxon>Nematoda</taxon>
        <taxon>Chromadorea</taxon>
        <taxon>Rhabditida</taxon>
        <taxon>Rhabditina</taxon>
        <taxon>Rhabditomorpha</taxon>
        <taxon>Rhabditoidea</taxon>
        <taxon>Rhabditidae</taxon>
        <taxon>Mesorhabditinae</taxon>
        <taxon>Mesorhabditis</taxon>
    </lineage>
</organism>
<evidence type="ECO:0000313" key="3">
    <source>
        <dbReference type="EMBL" id="CAJ0573800.1"/>
    </source>
</evidence>
<evidence type="ECO:0008006" key="5">
    <source>
        <dbReference type="Google" id="ProtNLM"/>
    </source>
</evidence>
<dbReference type="AlphaFoldDB" id="A0AA36CTA1"/>
<evidence type="ECO:0000256" key="1">
    <source>
        <dbReference type="ARBA" id="ARBA00023054"/>
    </source>
</evidence>
<dbReference type="EMBL" id="CATQJA010002624">
    <property type="protein sequence ID" value="CAJ0573800.1"/>
    <property type="molecule type" value="Genomic_DNA"/>
</dbReference>
<protein>
    <recommendedName>
        <fullName evidence="5">Coiled-coil domain-containing protein 102A</fullName>
    </recommendedName>
</protein>
<gene>
    <name evidence="3" type="ORF">MSPICULIGERA_LOCUS12148</name>
</gene>
<feature type="coiled-coil region" evidence="2">
    <location>
        <begin position="55"/>
        <end position="86"/>
    </location>
</feature>
<dbReference type="PANTHER" id="PTHR46292:SF1">
    <property type="entry name" value="COILED-COIL DOMAIN-CONTAINING PROTEIN 102A"/>
    <property type="match status" value="1"/>
</dbReference>